<keyword evidence="4" id="KW-1003">Cell membrane</keyword>
<keyword evidence="5" id="KW-0547">Nucleotide-binding</keyword>
<evidence type="ECO:0000256" key="2">
    <source>
        <dbReference type="ARBA" id="ARBA00005417"/>
    </source>
</evidence>
<evidence type="ECO:0000256" key="3">
    <source>
        <dbReference type="ARBA" id="ARBA00022448"/>
    </source>
</evidence>
<keyword evidence="11" id="KW-1185">Reference proteome</keyword>
<comment type="caution">
    <text evidence="10">The sequence shown here is derived from an EMBL/GenBank/DDBJ whole genome shotgun (WGS) entry which is preliminary data.</text>
</comment>
<evidence type="ECO:0000313" key="11">
    <source>
        <dbReference type="Proteomes" id="UP001232445"/>
    </source>
</evidence>
<comment type="subcellular location">
    <subcellularLocation>
        <location evidence="1">Cell membrane</location>
        <topology evidence="1">Peripheral membrane protein</topology>
    </subcellularLocation>
</comment>
<organism evidence="10 11">
    <name type="scientific">Caldalkalibacillus uzonensis</name>
    <dbReference type="NCBI Taxonomy" id="353224"/>
    <lineage>
        <taxon>Bacteria</taxon>
        <taxon>Bacillati</taxon>
        <taxon>Bacillota</taxon>
        <taxon>Bacilli</taxon>
        <taxon>Bacillales</taxon>
        <taxon>Bacillaceae</taxon>
        <taxon>Caldalkalibacillus</taxon>
    </lineage>
</organism>
<dbReference type="SMART" id="SM00382">
    <property type="entry name" value="AAA"/>
    <property type="match status" value="1"/>
</dbReference>
<dbReference type="InterPro" id="IPR027417">
    <property type="entry name" value="P-loop_NTPase"/>
</dbReference>
<reference evidence="10 11" key="1">
    <citation type="submission" date="2023-07" db="EMBL/GenBank/DDBJ databases">
        <title>Genomic Encyclopedia of Type Strains, Phase IV (KMG-IV): sequencing the most valuable type-strain genomes for metagenomic binning, comparative biology and taxonomic classification.</title>
        <authorList>
            <person name="Goeker M."/>
        </authorList>
    </citation>
    <scope>NUCLEOTIDE SEQUENCE [LARGE SCALE GENOMIC DNA]</scope>
    <source>
        <strain evidence="10 11">DSM 17740</strain>
    </source>
</reference>
<evidence type="ECO:0000313" key="10">
    <source>
        <dbReference type="EMBL" id="MDQ0340117.1"/>
    </source>
</evidence>
<dbReference type="InterPro" id="IPR017871">
    <property type="entry name" value="ABC_transporter-like_CS"/>
</dbReference>
<dbReference type="GO" id="GO:0005524">
    <property type="term" value="F:ATP binding"/>
    <property type="evidence" value="ECO:0007669"/>
    <property type="project" value="UniProtKB-KW"/>
</dbReference>
<dbReference type="PANTHER" id="PTHR43553">
    <property type="entry name" value="HEAVY METAL TRANSPORTER"/>
    <property type="match status" value="1"/>
</dbReference>
<dbReference type="Pfam" id="PF00005">
    <property type="entry name" value="ABC_tran"/>
    <property type="match status" value="1"/>
</dbReference>
<dbReference type="PROSITE" id="PS50893">
    <property type="entry name" value="ABC_TRANSPORTER_2"/>
    <property type="match status" value="1"/>
</dbReference>
<dbReference type="InterPro" id="IPR015856">
    <property type="entry name" value="ABC_transpr_CbiO/EcfA_su"/>
</dbReference>
<keyword evidence="3" id="KW-0813">Transport</keyword>
<dbReference type="CDD" id="cd03225">
    <property type="entry name" value="ABC_cobalt_CbiO_domain1"/>
    <property type="match status" value="1"/>
</dbReference>
<dbReference type="PROSITE" id="PS00211">
    <property type="entry name" value="ABC_TRANSPORTER_1"/>
    <property type="match status" value="1"/>
</dbReference>
<evidence type="ECO:0000256" key="1">
    <source>
        <dbReference type="ARBA" id="ARBA00004202"/>
    </source>
</evidence>
<sequence>MRIDIEGLSFIYPDNTKAISDITCSFSQKKIAILGANGSGKSTLLQHLNGIHVPQSGTVKIAGEPITKQTAPIIREKVGLVFDQPDQQLFAPTVFEDVAFGPRNKGLPEEEVMQIVEQILEVLGISHLKEKAPYDLSLGQKKKVAIAGVLAMEPELLLFDEPFSGLDPRALTDILQLLDQLTASGHMIILTTHDVDFAYSWAEECCILKGGKLLYQGDTAILENKEMMREAGLCTPLLFSLFQDTDYRPRTVEQGRYILSTYLNKQKHKARE</sequence>
<dbReference type="InterPro" id="IPR050095">
    <property type="entry name" value="ECF_ABC_transporter_ATP-bd"/>
</dbReference>
<dbReference type="RefSeq" id="WP_307341172.1">
    <property type="nucleotide sequence ID" value="NZ_JAUSUQ010000011.1"/>
</dbReference>
<evidence type="ECO:0000256" key="6">
    <source>
        <dbReference type="ARBA" id="ARBA00022840"/>
    </source>
</evidence>
<protein>
    <submittedName>
        <fullName evidence="10">Cobalt/nickel transport system ATP-binding protein</fullName>
    </submittedName>
</protein>
<accession>A0ABU0CUL9</accession>
<evidence type="ECO:0000256" key="7">
    <source>
        <dbReference type="ARBA" id="ARBA00022967"/>
    </source>
</evidence>
<dbReference type="PANTHER" id="PTHR43553:SF24">
    <property type="entry name" value="ENERGY-COUPLING FACTOR TRANSPORTER ATP-BINDING PROTEIN ECFA1"/>
    <property type="match status" value="1"/>
</dbReference>
<name>A0ABU0CUL9_9BACI</name>
<comment type="similarity">
    <text evidence="2">Belongs to the ABC transporter superfamily.</text>
</comment>
<evidence type="ECO:0000259" key="9">
    <source>
        <dbReference type="PROSITE" id="PS50893"/>
    </source>
</evidence>
<dbReference type="Gene3D" id="3.40.50.300">
    <property type="entry name" value="P-loop containing nucleotide triphosphate hydrolases"/>
    <property type="match status" value="1"/>
</dbReference>
<keyword evidence="8" id="KW-0472">Membrane</keyword>
<dbReference type="SUPFAM" id="SSF52540">
    <property type="entry name" value="P-loop containing nucleoside triphosphate hydrolases"/>
    <property type="match status" value="1"/>
</dbReference>
<proteinExistence type="inferred from homology"/>
<keyword evidence="7" id="KW-1278">Translocase</keyword>
<evidence type="ECO:0000256" key="8">
    <source>
        <dbReference type="ARBA" id="ARBA00023136"/>
    </source>
</evidence>
<feature type="domain" description="ABC transporter" evidence="9">
    <location>
        <begin position="3"/>
        <end position="235"/>
    </location>
</feature>
<dbReference type="InterPro" id="IPR003439">
    <property type="entry name" value="ABC_transporter-like_ATP-bd"/>
</dbReference>
<dbReference type="EMBL" id="JAUSUQ010000011">
    <property type="protein sequence ID" value="MDQ0340117.1"/>
    <property type="molecule type" value="Genomic_DNA"/>
</dbReference>
<dbReference type="InterPro" id="IPR003593">
    <property type="entry name" value="AAA+_ATPase"/>
</dbReference>
<evidence type="ECO:0000256" key="5">
    <source>
        <dbReference type="ARBA" id="ARBA00022741"/>
    </source>
</evidence>
<evidence type="ECO:0000256" key="4">
    <source>
        <dbReference type="ARBA" id="ARBA00022475"/>
    </source>
</evidence>
<keyword evidence="6 10" id="KW-0067">ATP-binding</keyword>
<dbReference type="Proteomes" id="UP001232445">
    <property type="component" value="Unassembled WGS sequence"/>
</dbReference>
<gene>
    <name evidence="10" type="ORF">J2S00_002912</name>
</gene>